<protein>
    <submittedName>
        <fullName evidence="2">Uncharacterized protein</fullName>
    </submittedName>
</protein>
<reference evidence="2 3" key="1">
    <citation type="submission" date="2019-06" db="EMBL/GenBank/DDBJ databases">
        <authorList>
            <person name="Palmer J.M."/>
        </authorList>
    </citation>
    <scope>NUCLEOTIDE SEQUENCE [LARGE SCALE GENOMIC DNA]</scope>
    <source>
        <strain evidence="2 3">TWF102</strain>
    </source>
</reference>
<evidence type="ECO:0000313" key="2">
    <source>
        <dbReference type="EMBL" id="KAF3092096.1"/>
    </source>
</evidence>
<dbReference type="AlphaFoldDB" id="A0A7C8J6D0"/>
<accession>A0A7C8J6D0</accession>
<feature type="compositionally biased region" description="Low complexity" evidence="1">
    <location>
        <begin position="250"/>
        <end position="259"/>
    </location>
</feature>
<proteinExistence type="predicted"/>
<evidence type="ECO:0000313" key="3">
    <source>
        <dbReference type="Proteomes" id="UP000475325"/>
    </source>
</evidence>
<dbReference type="EMBL" id="WIQW01000053">
    <property type="protein sequence ID" value="KAF3092096.1"/>
    <property type="molecule type" value="Genomic_DNA"/>
</dbReference>
<dbReference type="Proteomes" id="UP000475325">
    <property type="component" value="Unassembled WGS sequence"/>
</dbReference>
<gene>
    <name evidence="2" type="ORF">TWF102_008508</name>
</gene>
<name>A0A7C8J6D0_ORBOL</name>
<organism evidence="2 3">
    <name type="scientific">Orbilia oligospora</name>
    <name type="common">Nematode-trapping fungus</name>
    <name type="synonym">Arthrobotrys oligospora</name>
    <dbReference type="NCBI Taxonomy" id="2813651"/>
    <lineage>
        <taxon>Eukaryota</taxon>
        <taxon>Fungi</taxon>
        <taxon>Dikarya</taxon>
        <taxon>Ascomycota</taxon>
        <taxon>Pezizomycotina</taxon>
        <taxon>Orbiliomycetes</taxon>
        <taxon>Orbiliales</taxon>
        <taxon>Orbiliaceae</taxon>
        <taxon>Orbilia</taxon>
    </lineage>
</organism>
<feature type="region of interest" description="Disordered" evidence="1">
    <location>
        <begin position="224"/>
        <end position="263"/>
    </location>
</feature>
<sequence length="482" mass="54569">MRAYSLFYSLSAINAIAYEIAFNTFDLENDFIFHYSDDLIPEFNWSVYPRYRCNPVNYSGTDGGPFRDVLVRTLPGGDGPPDIIVLYNNKRGVFDKDEDFDFNDPCSWKNARGIIRFKDAFPEYLSRGVGNSQKYNMFYSITATYWRELDLTSTTAIPEPWGSIINGLEPGKSAILYCCRNDWEIIDRDDIGLPQQRGAIYSGGYFTDYWYLFSEYGASLLLGTDDTDPDASEVEDGGEDGGNSIDERPNSPSEPSSSSGDEVASLGTAFTADRNAVHEFIEREDYPWQPPAPRMIRNNPRWVLRPTRPYSMITPEYRVWRNNRIIKVGDYRPIATISADGVEDLTTGIPLDTLIAEGWIIDKEAEAKYQEKLKRERLGVREAEIFYQILTEDEKSQRLSQSVYDKIWELEDPGWKPTNPLQLLMSVNADGPEIIPGQQQQGGQANMAQPQAAAPNLRVQTAFRPPARNRIHDFLSGPGSPA</sequence>
<evidence type="ECO:0000256" key="1">
    <source>
        <dbReference type="SAM" id="MobiDB-lite"/>
    </source>
</evidence>
<feature type="compositionally biased region" description="Acidic residues" evidence="1">
    <location>
        <begin position="225"/>
        <end position="239"/>
    </location>
</feature>
<comment type="caution">
    <text evidence="2">The sequence shown here is derived from an EMBL/GenBank/DDBJ whole genome shotgun (WGS) entry which is preliminary data.</text>
</comment>